<sequence>MGTLESVFIPLDLAQEGGWDGGMPPWWGESPLSLPPPKTSQGEGSGGGRRKDDHDQEQAPSKKKERKERVEEMDSTRIRSPPPPPPPACRARANVEGKREKGGSRSWSPSSPSSSPPSSLDTIPLWNPRHPIDRLEEEDKTGHATVTGVSRPFPFFPHV</sequence>
<dbReference type="EMBL" id="KZ819954">
    <property type="protein sequence ID" value="PWN50236.1"/>
    <property type="molecule type" value="Genomic_DNA"/>
</dbReference>
<gene>
    <name evidence="1" type="ORF">IE53DRAFT_387476</name>
</gene>
<evidence type="ECO:0000313" key="2">
    <source>
        <dbReference type="Proteomes" id="UP000245626"/>
    </source>
</evidence>
<dbReference type="Proteomes" id="UP000245626">
    <property type="component" value="Unassembled WGS sequence"/>
</dbReference>
<organism evidence="1 2">
    <name type="scientific">Violaceomyces palustris</name>
    <dbReference type="NCBI Taxonomy" id="1673888"/>
    <lineage>
        <taxon>Eukaryota</taxon>
        <taxon>Fungi</taxon>
        <taxon>Dikarya</taxon>
        <taxon>Basidiomycota</taxon>
        <taxon>Ustilaginomycotina</taxon>
        <taxon>Ustilaginomycetes</taxon>
        <taxon>Violaceomycetales</taxon>
        <taxon>Violaceomycetaceae</taxon>
        <taxon>Violaceomyces</taxon>
    </lineage>
</organism>
<keyword evidence="2" id="KW-1185">Reference proteome</keyword>
<reference evidence="1 2" key="1">
    <citation type="journal article" date="2018" name="Mol. Biol. Evol.">
        <title>Broad Genomic Sampling Reveals a Smut Pathogenic Ancestry of the Fungal Clade Ustilaginomycotina.</title>
        <authorList>
            <person name="Kijpornyongpan T."/>
            <person name="Mondo S.J."/>
            <person name="Barry K."/>
            <person name="Sandor L."/>
            <person name="Lee J."/>
            <person name="Lipzen A."/>
            <person name="Pangilinan J."/>
            <person name="LaButti K."/>
            <person name="Hainaut M."/>
            <person name="Henrissat B."/>
            <person name="Grigoriev I.V."/>
            <person name="Spatafora J.W."/>
            <person name="Aime M.C."/>
        </authorList>
    </citation>
    <scope>NUCLEOTIDE SEQUENCE [LARGE SCALE GENOMIC DNA]</scope>
    <source>
        <strain evidence="1 2">SA 807</strain>
    </source>
</reference>
<evidence type="ECO:0000313" key="1">
    <source>
        <dbReference type="EMBL" id="PWN50236.1"/>
    </source>
</evidence>
<proteinExistence type="predicted"/>
<protein>
    <submittedName>
        <fullName evidence="1">Uncharacterized protein</fullName>
    </submittedName>
</protein>
<name>A0ACD0NWS2_9BASI</name>
<accession>A0ACD0NWS2</accession>